<dbReference type="PRINTS" id="PR00449">
    <property type="entry name" value="RASTRNSFRMNG"/>
</dbReference>
<dbReference type="SMART" id="SM00175">
    <property type="entry name" value="RAB"/>
    <property type="match status" value="1"/>
</dbReference>
<dbReference type="GO" id="GO:0005525">
    <property type="term" value="F:GTP binding"/>
    <property type="evidence" value="ECO:0007669"/>
    <property type="project" value="InterPro"/>
</dbReference>
<name>A0A444X2S4_ARAHY</name>
<proteinExistence type="predicted"/>
<dbReference type="EMBL" id="SDMP01000020">
    <property type="protein sequence ID" value="RYQ83969.1"/>
    <property type="molecule type" value="Genomic_DNA"/>
</dbReference>
<reference evidence="2 3" key="1">
    <citation type="submission" date="2019-01" db="EMBL/GenBank/DDBJ databases">
        <title>Sequencing of cultivated peanut Arachis hypogaea provides insights into genome evolution and oil improvement.</title>
        <authorList>
            <person name="Chen X."/>
        </authorList>
    </citation>
    <scope>NUCLEOTIDE SEQUENCE [LARGE SCALE GENOMIC DNA]</scope>
    <source>
        <strain evidence="3">cv. Fuhuasheng</strain>
        <tissue evidence="2">Leaves</tissue>
    </source>
</reference>
<evidence type="ECO:0000313" key="3">
    <source>
        <dbReference type="Proteomes" id="UP000289738"/>
    </source>
</evidence>
<dbReference type="NCBIfam" id="TIGR00231">
    <property type="entry name" value="small_GTP"/>
    <property type="match status" value="1"/>
</dbReference>
<dbReference type="SMART" id="SM00176">
    <property type="entry name" value="RAN"/>
    <property type="match status" value="1"/>
</dbReference>
<evidence type="ECO:0000256" key="1">
    <source>
        <dbReference type="ARBA" id="ARBA00022741"/>
    </source>
</evidence>
<dbReference type="PANTHER" id="PTHR47978">
    <property type="match status" value="1"/>
</dbReference>
<dbReference type="Proteomes" id="UP000289738">
    <property type="component" value="Chromosome B10"/>
</dbReference>
<dbReference type="CDD" id="cd01860">
    <property type="entry name" value="Rab5_related"/>
    <property type="match status" value="1"/>
</dbReference>
<protein>
    <recommendedName>
        <fullName evidence="4">Ras-related protein RHN1</fullName>
    </recommendedName>
</protein>
<accession>A0A444X2S4</accession>
<dbReference type="Gene3D" id="3.40.50.300">
    <property type="entry name" value="P-loop containing nucleotide triphosphate hydrolases"/>
    <property type="match status" value="1"/>
</dbReference>
<dbReference type="InterPro" id="IPR013880">
    <property type="entry name" value="Yos1"/>
</dbReference>
<gene>
    <name evidence="2" type="ORF">Ahy_B10g102856</name>
</gene>
<keyword evidence="3" id="KW-1185">Reference proteome</keyword>
<dbReference type="AlphaFoldDB" id="A0A444X2S4"/>
<dbReference type="InterPro" id="IPR001806">
    <property type="entry name" value="Small_GTPase"/>
</dbReference>
<evidence type="ECO:0000313" key="2">
    <source>
        <dbReference type="EMBL" id="RYQ83969.1"/>
    </source>
</evidence>
<dbReference type="FunFam" id="3.40.50.300:FF:000808">
    <property type="entry name" value="Small GTP-binding protein, putative"/>
    <property type="match status" value="1"/>
</dbReference>
<dbReference type="InterPro" id="IPR027417">
    <property type="entry name" value="P-loop_NTPase"/>
</dbReference>
<keyword evidence="1" id="KW-0547">Nucleotide-binding</keyword>
<dbReference type="PROSITE" id="PS51420">
    <property type="entry name" value="RHO"/>
    <property type="match status" value="1"/>
</dbReference>
<dbReference type="SMART" id="SM00174">
    <property type="entry name" value="RHO"/>
    <property type="match status" value="1"/>
</dbReference>
<organism evidence="2 3">
    <name type="scientific">Arachis hypogaea</name>
    <name type="common">Peanut</name>
    <dbReference type="NCBI Taxonomy" id="3818"/>
    <lineage>
        <taxon>Eukaryota</taxon>
        <taxon>Viridiplantae</taxon>
        <taxon>Streptophyta</taxon>
        <taxon>Embryophyta</taxon>
        <taxon>Tracheophyta</taxon>
        <taxon>Spermatophyta</taxon>
        <taxon>Magnoliopsida</taxon>
        <taxon>eudicotyledons</taxon>
        <taxon>Gunneridae</taxon>
        <taxon>Pentapetalae</taxon>
        <taxon>rosids</taxon>
        <taxon>fabids</taxon>
        <taxon>Fabales</taxon>
        <taxon>Fabaceae</taxon>
        <taxon>Papilionoideae</taxon>
        <taxon>50 kb inversion clade</taxon>
        <taxon>dalbergioids sensu lato</taxon>
        <taxon>Dalbergieae</taxon>
        <taxon>Pterocarpus clade</taxon>
        <taxon>Arachis</taxon>
    </lineage>
</organism>
<dbReference type="Pfam" id="PF08571">
    <property type="entry name" value="Yos1"/>
    <property type="match status" value="1"/>
</dbReference>
<evidence type="ECO:0008006" key="4">
    <source>
        <dbReference type="Google" id="ProtNLM"/>
    </source>
</evidence>
<dbReference type="PROSITE" id="PS51421">
    <property type="entry name" value="RAS"/>
    <property type="match status" value="1"/>
</dbReference>
<dbReference type="SMART" id="SM00173">
    <property type="entry name" value="RAS"/>
    <property type="match status" value="1"/>
</dbReference>
<dbReference type="Pfam" id="PF00071">
    <property type="entry name" value="Ras"/>
    <property type="match status" value="1"/>
</dbReference>
<dbReference type="SUPFAM" id="SSF52540">
    <property type="entry name" value="P-loop containing nucleoside triphosphate hydrolases"/>
    <property type="match status" value="1"/>
</dbReference>
<sequence length="420" mass="47339">MLQLNSALINAFMTELEPDSPVIQVITMIFLRVDLPPWFSVLSIVLNSNVDLDVSRIETAPQSMLPIICFRDGSPPLPDALSMANSAISEKNPYDIDKQITIGFCSCDRNHGGFDCSIEIVLLGDMGAGKTSLVLRFVKVQFSEYQCWKWINLILCGRMQESTIGAAFFTQVLSLNEATVKFDIWDTTGQERYHSLAPMYYRGADAAIVVYDITSMESFARAKKWVQQVQRHANPSLIMFLVANKADLGAERKVANEDGEEYAKENGLSFLETSAKTAQNVNKLFYEIVWRKEIGKSKPFTPNWNQAASHTSRNQKKQLVLLCLCREMGLWTLLEGFLLLANALAITNEDRFLAPRGWGFSDISVGRTKSLKGQIIGLIHASPYMRVPLSTSQHHLHYCKVSVRKMMMISKLRCQCFVRV</sequence>
<comment type="caution">
    <text evidence="2">The sequence shown here is derived from an EMBL/GenBank/DDBJ whole genome shotgun (WGS) entry which is preliminary data.</text>
</comment>
<dbReference type="PROSITE" id="PS51419">
    <property type="entry name" value="RAB"/>
    <property type="match status" value="1"/>
</dbReference>
<dbReference type="InterPro" id="IPR005225">
    <property type="entry name" value="Small_GTP-bd"/>
</dbReference>
<dbReference type="GO" id="GO:0003924">
    <property type="term" value="F:GTPase activity"/>
    <property type="evidence" value="ECO:0007669"/>
    <property type="project" value="InterPro"/>
</dbReference>